<dbReference type="HOGENOM" id="CLU_208802_0_0_1"/>
<dbReference type="Proteomes" id="UP000053647">
    <property type="component" value="Unassembled WGS sequence"/>
</dbReference>
<reference evidence="2" key="2">
    <citation type="submission" date="2015-01" db="EMBL/GenBank/DDBJ databases">
        <title>Evolutionary Origins and Diversification of the Mycorrhizal Mutualists.</title>
        <authorList>
            <consortium name="DOE Joint Genome Institute"/>
            <consortium name="Mycorrhizal Genomics Consortium"/>
            <person name="Kohler A."/>
            <person name="Kuo A."/>
            <person name="Nagy L.G."/>
            <person name="Floudas D."/>
            <person name="Copeland A."/>
            <person name="Barry K.W."/>
            <person name="Cichocki N."/>
            <person name="Veneault-Fourrey C."/>
            <person name="LaButti K."/>
            <person name="Lindquist E.A."/>
            <person name="Lipzen A."/>
            <person name="Lundell T."/>
            <person name="Morin E."/>
            <person name="Murat C."/>
            <person name="Riley R."/>
            <person name="Ohm R."/>
            <person name="Sun H."/>
            <person name="Tunlid A."/>
            <person name="Henrissat B."/>
            <person name="Grigoriev I.V."/>
            <person name="Hibbett D.S."/>
            <person name="Martin F."/>
        </authorList>
    </citation>
    <scope>NUCLEOTIDE SEQUENCE [LARGE SCALE GENOMIC DNA]</scope>
    <source>
        <strain evidence="2">ATCC 200175</strain>
    </source>
</reference>
<keyword evidence="2" id="KW-1185">Reference proteome</keyword>
<organism evidence="1 2">
    <name type="scientific">Paxillus involutus ATCC 200175</name>
    <dbReference type="NCBI Taxonomy" id="664439"/>
    <lineage>
        <taxon>Eukaryota</taxon>
        <taxon>Fungi</taxon>
        <taxon>Dikarya</taxon>
        <taxon>Basidiomycota</taxon>
        <taxon>Agaricomycotina</taxon>
        <taxon>Agaricomycetes</taxon>
        <taxon>Agaricomycetidae</taxon>
        <taxon>Boletales</taxon>
        <taxon>Paxilineae</taxon>
        <taxon>Paxillaceae</taxon>
        <taxon>Paxillus</taxon>
    </lineage>
</organism>
<evidence type="ECO:0000313" key="1">
    <source>
        <dbReference type="EMBL" id="KIJ08201.1"/>
    </source>
</evidence>
<accession>A0A0C9TLM6</accession>
<evidence type="ECO:0000313" key="2">
    <source>
        <dbReference type="Proteomes" id="UP000053647"/>
    </source>
</evidence>
<reference evidence="1 2" key="1">
    <citation type="submission" date="2014-06" db="EMBL/GenBank/DDBJ databases">
        <authorList>
            <consortium name="DOE Joint Genome Institute"/>
            <person name="Kuo A."/>
            <person name="Kohler A."/>
            <person name="Nagy L.G."/>
            <person name="Floudas D."/>
            <person name="Copeland A."/>
            <person name="Barry K.W."/>
            <person name="Cichocki N."/>
            <person name="Veneault-Fourrey C."/>
            <person name="LaButti K."/>
            <person name="Lindquist E.A."/>
            <person name="Lipzen A."/>
            <person name="Lundell T."/>
            <person name="Morin E."/>
            <person name="Murat C."/>
            <person name="Sun H."/>
            <person name="Tunlid A."/>
            <person name="Henrissat B."/>
            <person name="Grigoriev I.V."/>
            <person name="Hibbett D.S."/>
            <person name="Martin F."/>
            <person name="Nordberg H.P."/>
            <person name="Cantor M.N."/>
            <person name="Hua S.X."/>
        </authorList>
    </citation>
    <scope>NUCLEOTIDE SEQUENCE [LARGE SCALE GENOMIC DNA]</scope>
    <source>
        <strain evidence="1 2">ATCC 200175</strain>
    </source>
</reference>
<sequence>GERGNKLSIEVAEAEEGPYGFYVFRNVPLSDSIKFDRVHLDNTFFKDQSEVVNFFDIEFAFLQFQVEVMFFKSF</sequence>
<dbReference type="AlphaFoldDB" id="A0A0C9TLM6"/>
<dbReference type="EMBL" id="KN819677">
    <property type="protein sequence ID" value="KIJ08201.1"/>
    <property type="molecule type" value="Genomic_DNA"/>
</dbReference>
<proteinExistence type="predicted"/>
<name>A0A0C9TLM6_PAXIN</name>
<gene>
    <name evidence="1" type="ORF">PAXINDRAFT_89211</name>
</gene>
<protein>
    <submittedName>
        <fullName evidence="1">Uncharacterized protein</fullName>
    </submittedName>
</protein>
<feature type="non-terminal residue" evidence="1">
    <location>
        <position position="1"/>
    </location>
</feature>